<dbReference type="EMBL" id="JH993014">
    <property type="protein sequence ID" value="EKX42872.1"/>
    <property type="molecule type" value="Genomic_DNA"/>
</dbReference>
<evidence type="ECO:0000313" key="11">
    <source>
        <dbReference type="EnsemblProtists" id="EKX42872"/>
    </source>
</evidence>
<evidence type="ECO:0000256" key="3">
    <source>
        <dbReference type="ARBA" id="ARBA00006376"/>
    </source>
</evidence>
<dbReference type="GeneID" id="17299439"/>
<reference evidence="12" key="2">
    <citation type="submission" date="2012-11" db="EMBL/GenBank/DDBJ databases">
        <authorList>
            <person name="Kuo A."/>
            <person name="Curtis B.A."/>
            <person name="Tanifuji G."/>
            <person name="Burki F."/>
            <person name="Gruber A."/>
            <person name="Irimia M."/>
            <person name="Maruyama S."/>
            <person name="Arias M.C."/>
            <person name="Ball S.G."/>
            <person name="Gile G.H."/>
            <person name="Hirakawa Y."/>
            <person name="Hopkins J.F."/>
            <person name="Rensing S.A."/>
            <person name="Schmutz J."/>
            <person name="Symeonidi A."/>
            <person name="Elias M."/>
            <person name="Eveleigh R.J."/>
            <person name="Herman E.K."/>
            <person name="Klute M.J."/>
            <person name="Nakayama T."/>
            <person name="Obornik M."/>
            <person name="Reyes-Prieto A."/>
            <person name="Armbrust E.V."/>
            <person name="Aves S.J."/>
            <person name="Beiko R.G."/>
            <person name="Coutinho P."/>
            <person name="Dacks J.B."/>
            <person name="Durnford D.G."/>
            <person name="Fast N.M."/>
            <person name="Green B.R."/>
            <person name="Grisdale C."/>
            <person name="Hempe F."/>
            <person name="Henrissat B."/>
            <person name="Hoppner M.P."/>
            <person name="Ishida K.-I."/>
            <person name="Kim E."/>
            <person name="Koreny L."/>
            <person name="Kroth P.G."/>
            <person name="Liu Y."/>
            <person name="Malik S.-B."/>
            <person name="Maier U.G."/>
            <person name="McRose D."/>
            <person name="Mock T."/>
            <person name="Neilson J.A."/>
            <person name="Onodera N.T."/>
            <person name="Poole A.M."/>
            <person name="Pritham E.J."/>
            <person name="Richards T.A."/>
            <person name="Rocap G."/>
            <person name="Roy S.W."/>
            <person name="Sarai C."/>
            <person name="Schaack S."/>
            <person name="Shirato S."/>
            <person name="Slamovits C.H."/>
            <person name="Spencer D.F."/>
            <person name="Suzuki S."/>
            <person name="Worden A.Z."/>
            <person name="Zauner S."/>
            <person name="Barry K."/>
            <person name="Bell C."/>
            <person name="Bharti A.K."/>
            <person name="Crow J.A."/>
            <person name="Grimwood J."/>
            <person name="Kramer R."/>
            <person name="Lindquist E."/>
            <person name="Lucas S."/>
            <person name="Salamov A."/>
            <person name="McFadden G.I."/>
            <person name="Lane C.E."/>
            <person name="Keeling P.J."/>
            <person name="Gray M.W."/>
            <person name="Grigoriev I.V."/>
            <person name="Archibald J.M."/>
        </authorList>
    </citation>
    <scope>NUCLEOTIDE SEQUENCE</scope>
    <source>
        <strain evidence="12">CCMP2712</strain>
    </source>
</reference>
<comment type="cofactor">
    <cofactor evidence="1 7 8">
        <name>pyridoxal 5'-phosphate</name>
        <dbReference type="ChEBI" id="CHEBI:597326"/>
    </cofactor>
</comment>
<evidence type="ECO:0000313" key="10">
    <source>
        <dbReference type="EMBL" id="EKX42872.1"/>
    </source>
</evidence>
<keyword evidence="4 8" id="KW-0554">One-carbon metabolism</keyword>
<dbReference type="PANTHER" id="PTHR11680">
    <property type="entry name" value="SERINE HYDROXYMETHYLTRANSFERASE"/>
    <property type="match status" value="1"/>
</dbReference>
<dbReference type="EnsemblProtists" id="EKX42872">
    <property type="protein sequence ID" value="EKX42872"/>
    <property type="gene ID" value="GUITHDRAFT_95571"/>
</dbReference>
<keyword evidence="6 7" id="KW-0663">Pyridoxal phosphate</keyword>
<dbReference type="PaxDb" id="55529-EKX42872"/>
<comment type="function">
    <text evidence="8">Interconversion of serine and glycine.</text>
</comment>
<organism evidence="10">
    <name type="scientific">Guillardia theta (strain CCMP2712)</name>
    <name type="common">Cryptophyte</name>
    <dbReference type="NCBI Taxonomy" id="905079"/>
    <lineage>
        <taxon>Eukaryota</taxon>
        <taxon>Cryptophyceae</taxon>
        <taxon>Pyrenomonadales</taxon>
        <taxon>Geminigeraceae</taxon>
        <taxon>Guillardia</taxon>
    </lineage>
</organism>
<dbReference type="InterPro" id="IPR039429">
    <property type="entry name" value="SHMT-like_dom"/>
</dbReference>
<evidence type="ECO:0000313" key="12">
    <source>
        <dbReference type="Proteomes" id="UP000011087"/>
    </source>
</evidence>
<evidence type="ECO:0000259" key="9">
    <source>
        <dbReference type="Pfam" id="PF00464"/>
    </source>
</evidence>
<evidence type="ECO:0000256" key="8">
    <source>
        <dbReference type="RuleBase" id="RU000585"/>
    </source>
</evidence>
<dbReference type="STRING" id="905079.L1J3J6"/>
<dbReference type="Gene3D" id="3.40.640.10">
    <property type="entry name" value="Type I PLP-dependent aspartate aminotransferase-like (Major domain)"/>
    <property type="match status" value="1"/>
</dbReference>
<dbReference type="GO" id="GO:0035999">
    <property type="term" value="P:tetrahydrofolate interconversion"/>
    <property type="evidence" value="ECO:0007669"/>
    <property type="project" value="UniProtKB-UniPathway"/>
</dbReference>
<dbReference type="PANTHER" id="PTHR11680:SF35">
    <property type="entry name" value="SERINE HYDROXYMETHYLTRANSFERASE 1"/>
    <property type="match status" value="1"/>
</dbReference>
<dbReference type="CDD" id="cd00378">
    <property type="entry name" value="SHMT"/>
    <property type="match status" value="1"/>
</dbReference>
<dbReference type="HOGENOM" id="CLU_022477_0_1_1"/>
<accession>L1J3J6</accession>
<dbReference type="GO" id="GO:0019264">
    <property type="term" value="P:glycine biosynthetic process from serine"/>
    <property type="evidence" value="ECO:0007669"/>
    <property type="project" value="InterPro"/>
</dbReference>
<comment type="similarity">
    <text evidence="3 8">Belongs to the SHMT family.</text>
</comment>
<feature type="domain" description="Serine hydroxymethyltransferase-like" evidence="9">
    <location>
        <begin position="10"/>
        <end position="403"/>
    </location>
</feature>
<dbReference type="NCBIfam" id="NF000586">
    <property type="entry name" value="PRK00011.1"/>
    <property type="match status" value="1"/>
</dbReference>
<dbReference type="Pfam" id="PF00464">
    <property type="entry name" value="SHMT"/>
    <property type="match status" value="1"/>
</dbReference>
<dbReference type="AlphaFoldDB" id="L1J3J6"/>
<comment type="pathway">
    <text evidence="2 8">One-carbon metabolism; tetrahydrofolate interconversion.</text>
</comment>
<protein>
    <recommendedName>
        <fullName evidence="8">Serine hydroxymethyltransferase</fullName>
        <ecNumber evidence="8">2.1.2.1</ecNumber>
    </recommendedName>
</protein>
<dbReference type="FunFam" id="3.40.640.10:FF:000050">
    <property type="entry name" value="Serine hydroxymethyltransferase"/>
    <property type="match status" value="1"/>
</dbReference>
<evidence type="ECO:0000256" key="1">
    <source>
        <dbReference type="ARBA" id="ARBA00001933"/>
    </source>
</evidence>
<sequence length="463" mass="51288">MFPWGNMPITEADPDVADLIEKEKNRQWRGLELIASENFTSQAVMEANGSCFTNKYSEGLPGARYYGGNENVDKIERLCQDRALAAFGLKPEEWGVNVQPYSGSPANFAVYTALLRPHDRIMGLDLPHGGHLTHGFYTAKKRISASSIYFESLPYRLDEKTGYIDYDRLEEQAMLFKPRIIIAGGSAYPRDWDYQRFRDICDKVGAYMMMDMAHISGLVAAGEQKSPFALADIVTSTTHKSLRGPRSGIIFFRRGKNAKTGEDYNFETDINQAVFPALQGGPHNHTIAALCVALKQVNSPEFKNYAQQIRKNAQAMAKRLMEHGHTLISNGTENHLILLDLRPHGLTGSKAEKVFELSSITLNKNAVAGDTSALMPGGIRIGTPALTSRGFLEEDFIKVADLIHEGIQICIKVQEKSGKALKDFIPALEGNPDIAALKQKAEQLATSKPMPGFDVKTMKYPTL</sequence>
<evidence type="ECO:0000256" key="5">
    <source>
        <dbReference type="ARBA" id="ARBA00022679"/>
    </source>
</evidence>
<reference evidence="10 12" key="1">
    <citation type="journal article" date="2012" name="Nature">
        <title>Algal genomes reveal evolutionary mosaicism and the fate of nucleomorphs.</title>
        <authorList>
            <consortium name="DOE Joint Genome Institute"/>
            <person name="Curtis B.A."/>
            <person name="Tanifuji G."/>
            <person name="Burki F."/>
            <person name="Gruber A."/>
            <person name="Irimia M."/>
            <person name="Maruyama S."/>
            <person name="Arias M.C."/>
            <person name="Ball S.G."/>
            <person name="Gile G.H."/>
            <person name="Hirakawa Y."/>
            <person name="Hopkins J.F."/>
            <person name="Kuo A."/>
            <person name="Rensing S.A."/>
            <person name="Schmutz J."/>
            <person name="Symeonidi A."/>
            <person name="Elias M."/>
            <person name="Eveleigh R.J."/>
            <person name="Herman E.K."/>
            <person name="Klute M.J."/>
            <person name="Nakayama T."/>
            <person name="Obornik M."/>
            <person name="Reyes-Prieto A."/>
            <person name="Armbrust E.V."/>
            <person name="Aves S.J."/>
            <person name="Beiko R.G."/>
            <person name="Coutinho P."/>
            <person name="Dacks J.B."/>
            <person name="Durnford D.G."/>
            <person name="Fast N.M."/>
            <person name="Green B.R."/>
            <person name="Grisdale C.J."/>
            <person name="Hempel F."/>
            <person name="Henrissat B."/>
            <person name="Hoppner M.P."/>
            <person name="Ishida K."/>
            <person name="Kim E."/>
            <person name="Koreny L."/>
            <person name="Kroth P.G."/>
            <person name="Liu Y."/>
            <person name="Malik S.B."/>
            <person name="Maier U.G."/>
            <person name="McRose D."/>
            <person name="Mock T."/>
            <person name="Neilson J.A."/>
            <person name="Onodera N.T."/>
            <person name="Poole A.M."/>
            <person name="Pritham E.J."/>
            <person name="Richards T.A."/>
            <person name="Rocap G."/>
            <person name="Roy S.W."/>
            <person name="Sarai C."/>
            <person name="Schaack S."/>
            <person name="Shirato S."/>
            <person name="Slamovits C.H."/>
            <person name="Spencer D.F."/>
            <person name="Suzuki S."/>
            <person name="Worden A.Z."/>
            <person name="Zauner S."/>
            <person name="Barry K."/>
            <person name="Bell C."/>
            <person name="Bharti A.K."/>
            <person name="Crow J.A."/>
            <person name="Grimwood J."/>
            <person name="Kramer R."/>
            <person name="Lindquist E."/>
            <person name="Lucas S."/>
            <person name="Salamov A."/>
            <person name="McFadden G.I."/>
            <person name="Lane C.E."/>
            <person name="Keeling P.J."/>
            <person name="Gray M.W."/>
            <person name="Grigoriev I.V."/>
            <person name="Archibald J.M."/>
        </authorList>
    </citation>
    <scope>NUCLEOTIDE SEQUENCE</scope>
    <source>
        <strain evidence="10 12">CCMP2712</strain>
    </source>
</reference>
<feature type="modified residue" description="N6-(pyridoxal phosphate)lysine" evidence="7">
    <location>
        <position position="240"/>
    </location>
</feature>
<dbReference type="GO" id="GO:0030170">
    <property type="term" value="F:pyridoxal phosphate binding"/>
    <property type="evidence" value="ECO:0007669"/>
    <property type="project" value="InterPro"/>
</dbReference>
<dbReference type="InterPro" id="IPR015421">
    <property type="entry name" value="PyrdxlP-dep_Trfase_major"/>
</dbReference>
<evidence type="ECO:0000256" key="7">
    <source>
        <dbReference type="PIRSR" id="PIRSR000412-50"/>
    </source>
</evidence>
<name>L1J3J6_GUITC</name>
<keyword evidence="5 8" id="KW-0808">Transferase</keyword>
<gene>
    <name evidence="10" type="ORF">GUITHDRAFT_95571</name>
</gene>
<dbReference type="InterPro" id="IPR019798">
    <property type="entry name" value="Ser_HO-MeTrfase_PLP_BS"/>
</dbReference>
<dbReference type="UniPathway" id="UPA00193"/>
<dbReference type="Proteomes" id="UP000011087">
    <property type="component" value="Unassembled WGS sequence"/>
</dbReference>
<dbReference type="InterPro" id="IPR001085">
    <property type="entry name" value="Ser_HO-MeTrfase"/>
</dbReference>
<dbReference type="RefSeq" id="XP_005829852.1">
    <property type="nucleotide sequence ID" value="XM_005829795.1"/>
</dbReference>
<proteinExistence type="inferred from homology"/>
<dbReference type="Gene3D" id="3.90.1150.10">
    <property type="entry name" value="Aspartate Aminotransferase, domain 1"/>
    <property type="match status" value="1"/>
</dbReference>
<dbReference type="SUPFAM" id="SSF53383">
    <property type="entry name" value="PLP-dependent transferases"/>
    <property type="match status" value="1"/>
</dbReference>
<dbReference type="KEGG" id="gtt:GUITHDRAFT_95571"/>
<dbReference type="OMA" id="CQFANVQ"/>
<comment type="catalytic activity">
    <reaction evidence="8">
        <text>(6R)-5,10-methylene-5,6,7,8-tetrahydrofolate + glycine + H2O = (6S)-5,6,7,8-tetrahydrofolate + L-serine</text>
        <dbReference type="Rhea" id="RHEA:15481"/>
        <dbReference type="ChEBI" id="CHEBI:15377"/>
        <dbReference type="ChEBI" id="CHEBI:15636"/>
        <dbReference type="ChEBI" id="CHEBI:33384"/>
        <dbReference type="ChEBI" id="CHEBI:57305"/>
        <dbReference type="ChEBI" id="CHEBI:57453"/>
        <dbReference type="EC" id="2.1.2.1"/>
    </reaction>
</comment>
<dbReference type="InterPro" id="IPR015424">
    <property type="entry name" value="PyrdxlP-dep_Trfase"/>
</dbReference>
<dbReference type="GO" id="GO:0004372">
    <property type="term" value="F:glycine hydroxymethyltransferase activity"/>
    <property type="evidence" value="ECO:0007669"/>
    <property type="project" value="UniProtKB-EC"/>
</dbReference>
<evidence type="ECO:0000256" key="6">
    <source>
        <dbReference type="ARBA" id="ARBA00022898"/>
    </source>
</evidence>
<dbReference type="InterPro" id="IPR015422">
    <property type="entry name" value="PyrdxlP-dep_Trfase_small"/>
</dbReference>
<dbReference type="OrthoDB" id="10265628at2759"/>
<dbReference type="GO" id="GO:0005739">
    <property type="term" value="C:mitochondrion"/>
    <property type="evidence" value="ECO:0007669"/>
    <property type="project" value="TreeGrafter"/>
</dbReference>
<reference evidence="11" key="3">
    <citation type="submission" date="2015-06" db="UniProtKB">
        <authorList>
            <consortium name="EnsemblProtists"/>
        </authorList>
    </citation>
    <scope>IDENTIFICATION</scope>
</reference>
<dbReference type="PIRSF" id="PIRSF000412">
    <property type="entry name" value="SHMT"/>
    <property type="match status" value="1"/>
</dbReference>
<dbReference type="PROSITE" id="PS00096">
    <property type="entry name" value="SHMT"/>
    <property type="match status" value="1"/>
</dbReference>
<dbReference type="EC" id="2.1.2.1" evidence="8"/>
<evidence type="ECO:0000256" key="2">
    <source>
        <dbReference type="ARBA" id="ARBA00004777"/>
    </source>
</evidence>
<dbReference type="InterPro" id="IPR049943">
    <property type="entry name" value="Ser_HO-MeTrfase-like"/>
</dbReference>
<dbReference type="eggNOG" id="KOG2467">
    <property type="taxonomic scope" value="Eukaryota"/>
</dbReference>
<keyword evidence="12" id="KW-1185">Reference proteome</keyword>
<evidence type="ECO:0000256" key="4">
    <source>
        <dbReference type="ARBA" id="ARBA00022563"/>
    </source>
</evidence>
<dbReference type="HAMAP" id="MF_00051">
    <property type="entry name" value="SHMT"/>
    <property type="match status" value="1"/>
</dbReference>